<dbReference type="InterPro" id="IPR045063">
    <property type="entry name" value="Dynamin_N"/>
</dbReference>
<evidence type="ECO:0000259" key="21">
    <source>
        <dbReference type="PROSITE" id="PS51718"/>
    </source>
</evidence>
<evidence type="ECO:0000256" key="18">
    <source>
        <dbReference type="ARBA" id="ARBA00048040"/>
    </source>
</evidence>
<dbReference type="InterPro" id="IPR030381">
    <property type="entry name" value="G_DYNAMIN_dom"/>
</dbReference>
<keyword evidence="7" id="KW-0999">Mitochondrion inner membrane</keyword>
<dbReference type="FunFam" id="3.40.50.300:FF:000171">
    <property type="entry name" value="Dynamin-like 120 kDa protein, mitochondrial"/>
    <property type="match status" value="1"/>
</dbReference>
<comment type="subcellular location">
    <subcellularLocation>
        <location evidence="1">Mitochondrion inner membrane</location>
        <topology evidence="1">Single-pass membrane protein</topology>
    </subcellularLocation>
    <subcellularLocation>
        <location evidence="2">Mitochondrion intermembrane space</location>
    </subcellularLocation>
</comment>
<organism evidence="22 23">
    <name type="scientific">Panagrellus redivivus</name>
    <name type="common">Microworm</name>
    <dbReference type="NCBI Taxonomy" id="6233"/>
    <lineage>
        <taxon>Eukaryota</taxon>
        <taxon>Metazoa</taxon>
        <taxon>Ecdysozoa</taxon>
        <taxon>Nematoda</taxon>
        <taxon>Chromadorea</taxon>
        <taxon>Rhabditida</taxon>
        <taxon>Tylenchina</taxon>
        <taxon>Panagrolaimomorpha</taxon>
        <taxon>Panagrolaimoidea</taxon>
        <taxon>Panagrolaimidae</taxon>
        <taxon>Panagrellus</taxon>
    </lineage>
</organism>
<evidence type="ECO:0000256" key="14">
    <source>
        <dbReference type="ARBA" id="ARBA00023134"/>
    </source>
</evidence>
<reference evidence="23" key="2">
    <citation type="submission" date="2020-10" db="UniProtKB">
        <authorList>
            <consortium name="WormBaseParasite"/>
        </authorList>
    </citation>
    <scope>IDENTIFICATION</scope>
</reference>
<dbReference type="GO" id="GO:0005743">
    <property type="term" value="C:mitochondrial inner membrane"/>
    <property type="evidence" value="ECO:0007669"/>
    <property type="project" value="UniProtKB-SubCell"/>
</dbReference>
<evidence type="ECO:0000256" key="7">
    <source>
        <dbReference type="ARBA" id="ARBA00022792"/>
    </source>
</evidence>
<keyword evidence="15 20" id="KW-0472">Membrane</keyword>
<dbReference type="WBParaSite" id="Pan_g8228.t1">
    <property type="protein sequence ID" value="Pan_g8228.t1"/>
    <property type="gene ID" value="Pan_g8228"/>
</dbReference>
<keyword evidence="5" id="KW-0053">Apoptosis</keyword>
<keyword evidence="9" id="KW-0809">Transit peptide</keyword>
<dbReference type="GO" id="GO:0008053">
    <property type="term" value="P:mitochondrial fusion"/>
    <property type="evidence" value="ECO:0007669"/>
    <property type="project" value="TreeGrafter"/>
</dbReference>
<keyword evidence="13" id="KW-0496">Mitochondrion</keyword>
<accession>A0A7E5A1L4</accession>
<feature type="domain" description="Dynamin-type G" evidence="21">
    <location>
        <begin position="287"/>
        <end position="563"/>
    </location>
</feature>
<evidence type="ECO:0000256" key="3">
    <source>
        <dbReference type="ARBA" id="ARBA00011980"/>
    </source>
</evidence>
<dbReference type="GO" id="GO:0008017">
    <property type="term" value="F:microtubule binding"/>
    <property type="evidence" value="ECO:0007669"/>
    <property type="project" value="TreeGrafter"/>
</dbReference>
<keyword evidence="4 20" id="KW-0812">Transmembrane</keyword>
<dbReference type="GO" id="GO:0006915">
    <property type="term" value="P:apoptotic process"/>
    <property type="evidence" value="ECO:0007669"/>
    <property type="project" value="UniProtKB-KW"/>
</dbReference>
<dbReference type="CDD" id="cd08771">
    <property type="entry name" value="DLP_1"/>
    <property type="match status" value="1"/>
</dbReference>
<evidence type="ECO:0000256" key="12">
    <source>
        <dbReference type="ARBA" id="ARBA00023121"/>
    </source>
</evidence>
<dbReference type="SMART" id="SM00053">
    <property type="entry name" value="DYNc"/>
    <property type="match status" value="1"/>
</dbReference>
<evidence type="ECO:0000313" key="22">
    <source>
        <dbReference type="Proteomes" id="UP000492821"/>
    </source>
</evidence>
<evidence type="ECO:0000256" key="15">
    <source>
        <dbReference type="ARBA" id="ARBA00023136"/>
    </source>
</evidence>
<dbReference type="Pfam" id="PF00350">
    <property type="entry name" value="Dynamin_N"/>
    <property type="match status" value="1"/>
</dbReference>
<feature type="coiled-coil region" evidence="19">
    <location>
        <begin position="216"/>
        <end position="247"/>
    </location>
</feature>
<dbReference type="Proteomes" id="UP000492821">
    <property type="component" value="Unassembled WGS sequence"/>
</dbReference>
<keyword evidence="11 19" id="KW-0175">Coiled coil</keyword>
<dbReference type="PANTHER" id="PTHR11566">
    <property type="entry name" value="DYNAMIN"/>
    <property type="match status" value="1"/>
</dbReference>
<keyword evidence="12" id="KW-0446">Lipid-binding</keyword>
<evidence type="ECO:0000313" key="23">
    <source>
        <dbReference type="WBParaSite" id="Pan_g8228.t1"/>
    </source>
</evidence>
<dbReference type="GO" id="GO:0000266">
    <property type="term" value="P:mitochondrial fission"/>
    <property type="evidence" value="ECO:0007669"/>
    <property type="project" value="TreeGrafter"/>
</dbReference>
<evidence type="ECO:0000256" key="2">
    <source>
        <dbReference type="ARBA" id="ARBA00004569"/>
    </source>
</evidence>
<evidence type="ECO:0000256" key="5">
    <source>
        <dbReference type="ARBA" id="ARBA00022703"/>
    </source>
</evidence>
<evidence type="ECO:0000256" key="11">
    <source>
        <dbReference type="ARBA" id="ARBA00023054"/>
    </source>
</evidence>
<keyword evidence="8" id="KW-0378">Hydrolase</keyword>
<evidence type="ECO:0000256" key="20">
    <source>
        <dbReference type="SAM" id="Phobius"/>
    </source>
</evidence>
<feature type="transmembrane region" description="Helical" evidence="20">
    <location>
        <begin position="61"/>
        <end position="80"/>
    </location>
</feature>
<dbReference type="InterPro" id="IPR022812">
    <property type="entry name" value="Dynamin"/>
</dbReference>
<evidence type="ECO:0000256" key="8">
    <source>
        <dbReference type="ARBA" id="ARBA00022801"/>
    </source>
</evidence>
<protein>
    <recommendedName>
        <fullName evidence="17">Dynamin-like GTPase OPA1, mitochondrial</fullName>
        <ecNumber evidence="3">3.6.5.5</ecNumber>
    </recommendedName>
</protein>
<dbReference type="GO" id="GO:0008289">
    <property type="term" value="F:lipid binding"/>
    <property type="evidence" value="ECO:0007669"/>
    <property type="project" value="UniProtKB-KW"/>
</dbReference>
<dbReference type="InterPro" id="IPR001401">
    <property type="entry name" value="Dynamin_GTPase"/>
</dbReference>
<keyword evidence="6" id="KW-0547">Nucleotide-binding</keyword>
<proteinExistence type="predicted"/>
<comment type="catalytic activity">
    <reaction evidence="18">
        <text>GTP + H2O = GDP + phosphate + H(+)</text>
        <dbReference type="Rhea" id="RHEA:19669"/>
        <dbReference type="ChEBI" id="CHEBI:15377"/>
        <dbReference type="ChEBI" id="CHEBI:15378"/>
        <dbReference type="ChEBI" id="CHEBI:37565"/>
        <dbReference type="ChEBI" id="CHEBI:43474"/>
        <dbReference type="ChEBI" id="CHEBI:58189"/>
        <dbReference type="EC" id="3.6.5.5"/>
    </reaction>
</comment>
<evidence type="ECO:0000256" key="1">
    <source>
        <dbReference type="ARBA" id="ARBA00004434"/>
    </source>
</evidence>
<keyword evidence="10 20" id="KW-1133">Transmembrane helix</keyword>
<dbReference type="SUPFAM" id="SSF52540">
    <property type="entry name" value="P-loop containing nucleoside triphosphate hydrolases"/>
    <property type="match status" value="1"/>
</dbReference>
<name>A0A7E5A1L4_PANRE</name>
<dbReference type="EC" id="3.6.5.5" evidence="3"/>
<evidence type="ECO:0000256" key="13">
    <source>
        <dbReference type="ARBA" id="ARBA00023128"/>
    </source>
</evidence>
<evidence type="ECO:0000256" key="4">
    <source>
        <dbReference type="ARBA" id="ARBA00022692"/>
    </source>
</evidence>
<evidence type="ECO:0000256" key="9">
    <source>
        <dbReference type="ARBA" id="ARBA00022946"/>
    </source>
</evidence>
<dbReference type="GO" id="GO:0006897">
    <property type="term" value="P:endocytosis"/>
    <property type="evidence" value="ECO:0007669"/>
    <property type="project" value="TreeGrafter"/>
</dbReference>
<dbReference type="AlphaFoldDB" id="A0A7E5A1L4"/>
<dbReference type="GO" id="GO:0016559">
    <property type="term" value="P:peroxisome fission"/>
    <property type="evidence" value="ECO:0007669"/>
    <property type="project" value="TreeGrafter"/>
</dbReference>
<evidence type="ECO:0000256" key="16">
    <source>
        <dbReference type="ARBA" id="ARBA00023157"/>
    </source>
</evidence>
<keyword evidence="14" id="KW-0342">GTP-binding</keyword>
<keyword evidence="16" id="KW-1015">Disulfide bond</keyword>
<dbReference type="InterPro" id="IPR027417">
    <property type="entry name" value="P-loop_NTPase"/>
</dbReference>
<dbReference type="Pfam" id="PF19434">
    <property type="entry name" value="OPA1_C"/>
    <property type="match status" value="1"/>
</dbReference>
<sequence>MTTTNKRDRRHDIRTQQVLILRQLHVFRNQTTLLRRQALLNAPLGQRRAFAAVLLRHALKLRYWVAGGVFGGGVAVSNWYEDFKNKLPDLGLPEWAKFDENKFLNVASTTLDDLKAKWDARDVSHFDALRDKLSNLELKWRSGQLGADGIEGQPLFLALGNSDPNWFRTAGPSGGAADGHDNGGNGLFALFGGRFGSNKEEQPDPEFRNMTDSERLQKLQDEMIKTQMQYQRELEALEKENKGLKQRLLLKDSGEQRRLRKIKRSLIDLYSEMLDLLNEYDSSYSITDNLPRVVVVGDQSAGKTSVLEMIARARIFPRGSGEMMTRAPVKVTLSEGPYHVAQFRDSNREFDLTKESDLEQLRSEIELRMRNSVADGKTVSHDTIALTVKGPSLPRMVLVDLPGVISTVTADMARETKDDIIRMCRQHMENPNAIILCIQDGSVDAERSNVTDLVSSVDPNGNRTILVLTKVDLAEKNLSNPHRIRRILEGKLFPMKAIGYFGVVTGKGTSGDSIEDIRRYEETFFENSKLFKDGVLKPSQMTTRNMSMAVSECFWRMVKDTIEAQADAFRATRFNLETEWKNTFPRQRELDRDELFDKARSEILDECVNLSLLGADEWEEKLRAKLWSTISGHVFDQVLMPASNVENAGSFNTQIDIRLKHWADKGLAKQAIEVGWKTLSEAFRKQFENSANNRDHDALFDKLKESVLEAALEEHKWDSKALDYLRVIQLNAMEDRSVPDRNSWERACTFMRQAVDERLAEVRNTLSEARGPGFWGRWLKWQTPSSENNVNSLVQSQLRQILTENPDHKLTLLDDDVTVVRRAIEATGAVGGDVAVEAIREQWRLVYREHFLERMQQAASDCYSFYPNYKQGLYTTGAENSTEVDCHSVVLFHRLQKMLDLSCNALRQQITNTEQRRLEKEVKEVLDDWSQEPTKKKELLTGRRVELAEELKQVRFIQEKLEEFMVQLHHEKP</sequence>
<reference evidence="22" key="1">
    <citation type="journal article" date="2013" name="Genetics">
        <title>The draft genome and transcriptome of Panagrellus redivivus are shaped by the harsh demands of a free-living lifestyle.</title>
        <authorList>
            <person name="Srinivasan J."/>
            <person name="Dillman A.R."/>
            <person name="Macchietto M.G."/>
            <person name="Heikkinen L."/>
            <person name="Lakso M."/>
            <person name="Fracchia K.M."/>
            <person name="Antoshechkin I."/>
            <person name="Mortazavi A."/>
            <person name="Wong G."/>
            <person name="Sternberg P.W."/>
        </authorList>
    </citation>
    <scope>NUCLEOTIDE SEQUENCE [LARGE SCALE GENOMIC DNA]</scope>
    <source>
        <strain evidence="22">MT8872</strain>
    </source>
</reference>
<dbReference type="PROSITE" id="PS51718">
    <property type="entry name" value="G_DYNAMIN_2"/>
    <property type="match status" value="1"/>
</dbReference>
<evidence type="ECO:0000256" key="6">
    <source>
        <dbReference type="ARBA" id="ARBA00022741"/>
    </source>
</evidence>
<dbReference type="GO" id="GO:0005525">
    <property type="term" value="F:GTP binding"/>
    <property type="evidence" value="ECO:0007669"/>
    <property type="project" value="UniProtKB-KW"/>
</dbReference>
<dbReference type="GO" id="GO:0003924">
    <property type="term" value="F:GTPase activity"/>
    <property type="evidence" value="ECO:0007669"/>
    <property type="project" value="InterPro"/>
</dbReference>
<dbReference type="PRINTS" id="PR00195">
    <property type="entry name" value="DYNAMIN"/>
</dbReference>
<evidence type="ECO:0000256" key="19">
    <source>
        <dbReference type="SAM" id="Coils"/>
    </source>
</evidence>
<dbReference type="InterPro" id="IPR045817">
    <property type="entry name" value="OPA1_C"/>
</dbReference>
<evidence type="ECO:0000256" key="17">
    <source>
        <dbReference type="ARBA" id="ARBA00044791"/>
    </source>
</evidence>
<dbReference type="PANTHER" id="PTHR11566:SF67">
    <property type="entry name" value="DYNAMIN-LIKE 120 KDA PROTEIN, MITOCHONDRIAL"/>
    <property type="match status" value="1"/>
</dbReference>
<dbReference type="Gene3D" id="3.40.50.300">
    <property type="entry name" value="P-loop containing nucleotide triphosphate hydrolases"/>
    <property type="match status" value="1"/>
</dbReference>
<dbReference type="GO" id="GO:0048312">
    <property type="term" value="P:intracellular distribution of mitochondria"/>
    <property type="evidence" value="ECO:0007669"/>
    <property type="project" value="TreeGrafter"/>
</dbReference>
<evidence type="ECO:0000256" key="10">
    <source>
        <dbReference type="ARBA" id="ARBA00022989"/>
    </source>
</evidence>
<dbReference type="GO" id="GO:0005758">
    <property type="term" value="C:mitochondrial intermembrane space"/>
    <property type="evidence" value="ECO:0007669"/>
    <property type="project" value="UniProtKB-SubCell"/>
</dbReference>
<dbReference type="GO" id="GO:0005874">
    <property type="term" value="C:microtubule"/>
    <property type="evidence" value="ECO:0007669"/>
    <property type="project" value="TreeGrafter"/>
</dbReference>
<keyword evidence="22" id="KW-1185">Reference proteome</keyword>